<gene>
    <name evidence="1" type="ORF">C0V70_09890</name>
</gene>
<evidence type="ECO:0000313" key="2">
    <source>
        <dbReference type="Proteomes" id="UP000235584"/>
    </source>
</evidence>
<protein>
    <submittedName>
        <fullName evidence="1">Uncharacterized protein</fullName>
    </submittedName>
</protein>
<proteinExistence type="predicted"/>
<dbReference type="RefSeq" id="WP_102243700.1">
    <property type="nucleotide sequence ID" value="NZ_CP025704.1"/>
</dbReference>
<name>A0A2K9NSB1_BACTC</name>
<sequence length="293" mass="32497">MKRFVCLIVCGLLVVAGAFAKEGGGTVVGNGAGIVESNFQQGYLSLSKIIANCEAAQNCGLDLEEKNILKDIHEVLTKNLQNKNRLVFLSEKANPGFFTTGASESYRIAKTMLVPNSPIYINTDMLYDKDGNPTLNFNGIVRILVHELGHQTGIEGHSTLDILGAKIATYAEEHTSYFRYNVEETRESVFFSVANYSYPIKTTLVMFNWKNSSSRDLSYAIIANSECPYDSESYAGIEVLNGHYSFDRRGQLSFNAWVKLSCFESFSGSTNIYRKNLHIALDSDLQITGLTVE</sequence>
<reference evidence="1 2" key="1">
    <citation type="submission" date="2018-01" db="EMBL/GenBank/DDBJ databases">
        <title>Complete genome sequence of Bacteriovorax stolpii DSM12778.</title>
        <authorList>
            <person name="Tang B."/>
            <person name="Chang J."/>
        </authorList>
    </citation>
    <scope>NUCLEOTIDE SEQUENCE [LARGE SCALE GENOMIC DNA]</scope>
    <source>
        <strain evidence="1 2">DSM 12778</strain>
    </source>
</reference>
<dbReference type="Proteomes" id="UP000235584">
    <property type="component" value="Chromosome"/>
</dbReference>
<dbReference type="EMBL" id="CP025704">
    <property type="protein sequence ID" value="AUN98409.1"/>
    <property type="molecule type" value="Genomic_DNA"/>
</dbReference>
<organism evidence="1 2">
    <name type="scientific">Bacteriovorax stolpii</name>
    <name type="common">Bdellovibrio stolpii</name>
    <dbReference type="NCBI Taxonomy" id="960"/>
    <lineage>
        <taxon>Bacteria</taxon>
        <taxon>Pseudomonadati</taxon>
        <taxon>Bdellovibrionota</taxon>
        <taxon>Bacteriovoracia</taxon>
        <taxon>Bacteriovoracales</taxon>
        <taxon>Bacteriovoracaceae</taxon>
        <taxon>Bacteriovorax</taxon>
    </lineage>
</organism>
<keyword evidence="2" id="KW-1185">Reference proteome</keyword>
<dbReference type="AlphaFoldDB" id="A0A2K9NSB1"/>
<dbReference type="KEGG" id="bsto:C0V70_09890"/>
<evidence type="ECO:0000313" key="1">
    <source>
        <dbReference type="EMBL" id="AUN98409.1"/>
    </source>
</evidence>
<accession>A0A2K9NSB1</accession>